<evidence type="ECO:0000256" key="5">
    <source>
        <dbReference type="ARBA" id="ARBA00022448"/>
    </source>
</evidence>
<evidence type="ECO:0000256" key="4">
    <source>
        <dbReference type="ARBA" id="ARBA00021006"/>
    </source>
</evidence>
<evidence type="ECO:0000256" key="17">
    <source>
        <dbReference type="ARBA" id="ARBA00049551"/>
    </source>
</evidence>
<feature type="transmembrane region" description="Helical" evidence="18">
    <location>
        <begin position="309"/>
        <end position="330"/>
    </location>
</feature>
<proteinExistence type="inferred from homology"/>
<evidence type="ECO:0000259" key="19">
    <source>
        <dbReference type="Pfam" id="PF00361"/>
    </source>
</evidence>
<gene>
    <name evidence="21" type="primary">ND4</name>
</gene>
<evidence type="ECO:0000256" key="8">
    <source>
        <dbReference type="ARBA" id="ARBA00022967"/>
    </source>
</evidence>
<evidence type="ECO:0000259" key="20">
    <source>
        <dbReference type="Pfam" id="PF01059"/>
    </source>
</evidence>
<comment type="catalytic activity">
    <reaction evidence="17 18">
        <text>a ubiquinone + NADH + 5 H(+)(in) = a ubiquinol + NAD(+) + 4 H(+)(out)</text>
        <dbReference type="Rhea" id="RHEA:29091"/>
        <dbReference type="Rhea" id="RHEA-COMP:9565"/>
        <dbReference type="Rhea" id="RHEA-COMP:9566"/>
        <dbReference type="ChEBI" id="CHEBI:15378"/>
        <dbReference type="ChEBI" id="CHEBI:16389"/>
        <dbReference type="ChEBI" id="CHEBI:17976"/>
        <dbReference type="ChEBI" id="CHEBI:57540"/>
        <dbReference type="ChEBI" id="CHEBI:57945"/>
        <dbReference type="EC" id="7.1.1.2"/>
    </reaction>
</comment>
<evidence type="ECO:0000313" key="21">
    <source>
        <dbReference type="EMBL" id="QLD22641.1"/>
    </source>
</evidence>
<dbReference type="InterPro" id="IPR000260">
    <property type="entry name" value="NADH4_N"/>
</dbReference>
<keyword evidence="6 18" id="KW-0679">Respiratory chain</keyword>
<dbReference type="Pfam" id="PF00361">
    <property type="entry name" value="Proton_antipo_M"/>
    <property type="match status" value="1"/>
</dbReference>
<dbReference type="PRINTS" id="PR01437">
    <property type="entry name" value="NUOXDRDTASE4"/>
</dbReference>
<feature type="transmembrane region" description="Helical" evidence="18">
    <location>
        <begin position="116"/>
        <end position="133"/>
    </location>
</feature>
<keyword evidence="12 18" id="KW-0830">Ubiquinone</keyword>
<protein>
    <recommendedName>
        <fullName evidence="4 18">NADH-ubiquinone oxidoreductase chain 4</fullName>
        <ecNumber evidence="3 18">7.1.1.2</ecNumber>
    </recommendedName>
</protein>
<dbReference type="InterPro" id="IPR003918">
    <property type="entry name" value="NADH_UbQ_OxRdtase"/>
</dbReference>
<dbReference type="InterPro" id="IPR001750">
    <property type="entry name" value="ND/Mrp_TM"/>
</dbReference>
<feature type="domain" description="NADH:ubiquinone oxidoreductase chain 4 N-terminal" evidence="20">
    <location>
        <begin position="1"/>
        <end position="109"/>
    </location>
</feature>
<dbReference type="InterPro" id="IPR010227">
    <property type="entry name" value="NADH_Q_OxRdtase_chainM/4"/>
</dbReference>
<feature type="transmembrane region" description="Helical" evidence="18">
    <location>
        <begin position="194"/>
        <end position="216"/>
    </location>
</feature>
<dbReference type="PANTHER" id="PTHR43507">
    <property type="entry name" value="NADH-UBIQUINONE OXIDOREDUCTASE CHAIN 4"/>
    <property type="match status" value="1"/>
</dbReference>
<comment type="subunit">
    <text evidence="16">Core subunit of respiratory chain NADH dehydrogenase (Complex I) which is composed of 45 different subunits.</text>
</comment>
<keyword evidence="7 18" id="KW-0812">Transmembrane</keyword>
<evidence type="ECO:0000256" key="9">
    <source>
        <dbReference type="ARBA" id="ARBA00022982"/>
    </source>
</evidence>
<evidence type="ECO:0000256" key="10">
    <source>
        <dbReference type="ARBA" id="ARBA00022989"/>
    </source>
</evidence>
<reference evidence="21" key="2">
    <citation type="submission" date="2020-07" db="EMBL/GenBank/DDBJ databases">
        <title>Museomics of tree squirrels: A dense taxon sampling of mitogenomes reveals hidden diversity, phenotypic convergence, and the need of a taxonomic overhaul.</title>
        <authorList>
            <person name="Abreu E.Jr."/>
            <person name="Pavan S."/>
            <person name="Tsuchiya M."/>
            <person name="Wilson D."/>
            <person name="Percequillo A."/>
            <person name="Maldonado J."/>
        </authorList>
    </citation>
    <scope>NUCLEOTIDE SEQUENCE</scope>
</reference>
<dbReference type="PANTHER" id="PTHR43507:SF20">
    <property type="entry name" value="NADH-UBIQUINONE OXIDOREDUCTASE CHAIN 4"/>
    <property type="match status" value="1"/>
</dbReference>
<keyword evidence="11 18" id="KW-0520">NAD</keyword>
<feature type="transmembrane region" description="Helical" evidence="18">
    <location>
        <begin position="21"/>
        <end position="42"/>
    </location>
</feature>
<keyword evidence="13 18" id="KW-0496">Mitochondrion</keyword>
<dbReference type="GO" id="GO:0008137">
    <property type="term" value="F:NADH dehydrogenase (ubiquinone) activity"/>
    <property type="evidence" value="ECO:0007669"/>
    <property type="project" value="UniProtKB-UniRule"/>
</dbReference>
<dbReference type="GO" id="GO:0031966">
    <property type="term" value="C:mitochondrial membrane"/>
    <property type="evidence" value="ECO:0007669"/>
    <property type="project" value="UniProtKB-SubCell"/>
</dbReference>
<feature type="transmembrane region" description="Helical" evidence="18">
    <location>
        <begin position="94"/>
        <end position="110"/>
    </location>
</feature>
<comment type="function">
    <text evidence="15 18">Core subunit of the mitochondrial membrane respiratory chain NADH dehydrogenase (Complex I) which catalyzes electron transfer from NADH through the respiratory chain, using ubiquinone as an electron acceptor. Essential for the catalytic activity and assembly of complex I.</text>
</comment>
<comment type="similarity">
    <text evidence="2 18">Belongs to the complex I subunit 4 family.</text>
</comment>
<evidence type="ECO:0000256" key="18">
    <source>
        <dbReference type="RuleBase" id="RU003297"/>
    </source>
</evidence>
<keyword evidence="14 18" id="KW-0472">Membrane</keyword>
<dbReference type="GO" id="GO:0042773">
    <property type="term" value="P:ATP synthesis coupled electron transport"/>
    <property type="evidence" value="ECO:0007669"/>
    <property type="project" value="InterPro"/>
</dbReference>
<reference evidence="21" key="1">
    <citation type="submission" date="2020-03" db="EMBL/GenBank/DDBJ databases">
        <authorList>
            <person name="Abreu E.F.Jr."/>
        </authorList>
    </citation>
    <scope>NUCLEOTIDE SEQUENCE</scope>
</reference>
<dbReference type="GO" id="GO:0003954">
    <property type="term" value="F:NADH dehydrogenase activity"/>
    <property type="evidence" value="ECO:0007669"/>
    <property type="project" value="TreeGrafter"/>
</dbReference>
<keyword evidence="5 18" id="KW-0813">Transport</keyword>
<dbReference type="GO" id="GO:0015990">
    <property type="term" value="P:electron transport coupled proton transport"/>
    <property type="evidence" value="ECO:0007669"/>
    <property type="project" value="TreeGrafter"/>
</dbReference>
<evidence type="ECO:0000256" key="16">
    <source>
        <dbReference type="ARBA" id="ARBA00024376"/>
    </source>
</evidence>
<dbReference type="EC" id="7.1.1.2" evidence="3 18"/>
<geneLocation type="mitochondrion" evidence="21"/>
<feature type="transmembrane region" description="Helical" evidence="18">
    <location>
        <begin position="54"/>
        <end position="73"/>
    </location>
</feature>
<keyword evidence="10 18" id="KW-1133">Transmembrane helix</keyword>
<feature type="transmembrane region" description="Helical" evidence="18">
    <location>
        <begin position="435"/>
        <end position="455"/>
    </location>
</feature>
<dbReference type="EMBL" id="MT259127">
    <property type="protein sequence ID" value="QLD22641.1"/>
    <property type="molecule type" value="Genomic_DNA"/>
</dbReference>
<dbReference type="NCBIfam" id="TIGR01972">
    <property type="entry name" value="NDH_I_M"/>
    <property type="match status" value="1"/>
</dbReference>
<evidence type="ECO:0000256" key="2">
    <source>
        <dbReference type="ARBA" id="ARBA00009025"/>
    </source>
</evidence>
<evidence type="ECO:0000256" key="12">
    <source>
        <dbReference type="ARBA" id="ARBA00023075"/>
    </source>
</evidence>
<feature type="transmembrane region" description="Helical" evidence="18">
    <location>
        <begin position="145"/>
        <end position="167"/>
    </location>
</feature>
<evidence type="ECO:0000256" key="13">
    <source>
        <dbReference type="ARBA" id="ARBA00023128"/>
    </source>
</evidence>
<feature type="transmembrane region" description="Helical" evidence="18">
    <location>
        <begin position="284"/>
        <end position="303"/>
    </location>
</feature>
<evidence type="ECO:0000256" key="6">
    <source>
        <dbReference type="ARBA" id="ARBA00022660"/>
    </source>
</evidence>
<organism evidence="21">
    <name type="scientific">Sciurus ignitus</name>
    <name type="common">Bolivian squirrel</name>
    <dbReference type="NCBI Taxonomy" id="226872"/>
    <lineage>
        <taxon>Eukaryota</taxon>
        <taxon>Metazoa</taxon>
        <taxon>Chordata</taxon>
        <taxon>Craniata</taxon>
        <taxon>Vertebrata</taxon>
        <taxon>Euteleostomi</taxon>
        <taxon>Mammalia</taxon>
        <taxon>Eutheria</taxon>
        <taxon>Euarchontoglires</taxon>
        <taxon>Glires</taxon>
        <taxon>Rodentia</taxon>
        <taxon>Sciuromorpha</taxon>
        <taxon>Sciuridae</taxon>
        <taxon>Sciurinae</taxon>
        <taxon>Sciurini</taxon>
        <taxon>Sciurus</taxon>
    </lineage>
</organism>
<evidence type="ECO:0000256" key="1">
    <source>
        <dbReference type="ARBA" id="ARBA00004225"/>
    </source>
</evidence>
<comment type="subcellular location">
    <subcellularLocation>
        <location evidence="1 18">Mitochondrion membrane</location>
        <topology evidence="1 18">Multi-pass membrane protein</topology>
    </subcellularLocation>
</comment>
<sequence>MLKIIMPTILLIPTMWFSKSSLIWVNTSIHSFIISLIVLLSLYQTEDNNTTFSLAFFSDSLSTPLLILTAWLLPLMIMASQNHLTKEPLMRKKLYILMLISLQLFLIMTFSASELILFYILFEATLIPTLIIITRWGNQTERLNAGLYFLFYTLIGSLPLLVVLIYIQKSTGSLNFIVSLYQSDSLPSTWANNMMWLACMMAFMVKMPLYGLHLWLPKAHVEAPIAGSMVLAAILLKLGGYGMMRITIMLNPITNIMAYPFILLSLWGMIMTSSICLRQTDLKSLIAYSSVSHMALVIVAIMIQTPWSFMGATALMVAHGLTSSMLFCLANTNYERIHSRTMILARGLQSILPLMATWWVLASLTNLALPPSINLIGELFIIVSSFSWSNITIILMGLNMLITALYSLYMLIITQRGKFTYHLVSINPTHTRENTLMLFHILPLILLSINPKIILGQLY</sequence>
<keyword evidence="9 18" id="KW-0249">Electron transport</keyword>
<accession>A0A7D5F2E5</accession>
<keyword evidence="8" id="KW-1278">Translocase</keyword>
<dbReference type="Pfam" id="PF01059">
    <property type="entry name" value="Oxidored_q5_N"/>
    <property type="match status" value="1"/>
</dbReference>
<name>A0A7D5F2E5_SCIIG</name>
<feature type="transmembrane region" description="Helical" evidence="18">
    <location>
        <begin position="223"/>
        <end position="244"/>
    </location>
</feature>
<evidence type="ECO:0000256" key="11">
    <source>
        <dbReference type="ARBA" id="ARBA00023027"/>
    </source>
</evidence>
<evidence type="ECO:0000256" key="14">
    <source>
        <dbReference type="ARBA" id="ARBA00023136"/>
    </source>
</evidence>
<dbReference type="GO" id="GO:0048039">
    <property type="term" value="F:ubiquinone binding"/>
    <property type="evidence" value="ECO:0007669"/>
    <property type="project" value="TreeGrafter"/>
</dbReference>
<feature type="domain" description="NADH:quinone oxidoreductase/Mrp antiporter transmembrane" evidence="19">
    <location>
        <begin position="112"/>
        <end position="400"/>
    </location>
</feature>
<evidence type="ECO:0000256" key="15">
    <source>
        <dbReference type="ARBA" id="ARBA00024313"/>
    </source>
</evidence>
<feature type="transmembrane region" description="Helical" evidence="18">
    <location>
        <begin position="351"/>
        <end position="369"/>
    </location>
</feature>
<evidence type="ECO:0000256" key="3">
    <source>
        <dbReference type="ARBA" id="ARBA00012944"/>
    </source>
</evidence>
<feature type="transmembrane region" description="Helical" evidence="18">
    <location>
        <begin position="389"/>
        <end position="414"/>
    </location>
</feature>
<evidence type="ECO:0000256" key="7">
    <source>
        <dbReference type="ARBA" id="ARBA00022692"/>
    </source>
</evidence>
<dbReference type="AlphaFoldDB" id="A0A7D5F2E5"/>
<feature type="transmembrane region" description="Helical" evidence="18">
    <location>
        <begin position="256"/>
        <end position="277"/>
    </location>
</feature>